<dbReference type="AlphaFoldDB" id="A0A9D3X8I8"/>
<keyword evidence="2" id="KW-1185">Reference proteome</keyword>
<gene>
    <name evidence="1" type="ORF">KIL84_008646</name>
</gene>
<sequence length="102" mass="11025">MSQYWASRRSGSCKQAIGGPTLRTPGPFYLGSLAAFKPHLYAEDGMSEIGPAKPRLSARDVVGMSPSRMVSSRCSVRLVIDVSVCVRGHSLLWACIGQGQHF</sequence>
<reference evidence="1" key="1">
    <citation type="submission" date="2021-09" db="EMBL/GenBank/DDBJ databases">
        <title>The genome of Mauremys mutica provides insights into the evolution of semi-aquatic lifestyle.</title>
        <authorList>
            <person name="Gong S."/>
            <person name="Gao Y."/>
        </authorList>
    </citation>
    <scope>NUCLEOTIDE SEQUENCE</scope>
    <source>
        <strain evidence="1">MM-2020</strain>
        <tissue evidence="1">Muscle</tissue>
    </source>
</reference>
<accession>A0A9D3X8I8</accession>
<comment type="caution">
    <text evidence="1">The sequence shown here is derived from an EMBL/GenBank/DDBJ whole genome shotgun (WGS) entry which is preliminary data.</text>
</comment>
<name>A0A9D3X8I8_9SAUR</name>
<protein>
    <submittedName>
        <fullName evidence="1">Uncharacterized protein</fullName>
    </submittedName>
</protein>
<organism evidence="1 2">
    <name type="scientific">Mauremys mutica</name>
    <name type="common">yellowpond turtle</name>
    <dbReference type="NCBI Taxonomy" id="74926"/>
    <lineage>
        <taxon>Eukaryota</taxon>
        <taxon>Metazoa</taxon>
        <taxon>Chordata</taxon>
        <taxon>Craniata</taxon>
        <taxon>Vertebrata</taxon>
        <taxon>Euteleostomi</taxon>
        <taxon>Archelosauria</taxon>
        <taxon>Testudinata</taxon>
        <taxon>Testudines</taxon>
        <taxon>Cryptodira</taxon>
        <taxon>Durocryptodira</taxon>
        <taxon>Testudinoidea</taxon>
        <taxon>Geoemydidae</taxon>
        <taxon>Geoemydinae</taxon>
        <taxon>Mauremys</taxon>
    </lineage>
</organism>
<evidence type="ECO:0000313" key="1">
    <source>
        <dbReference type="EMBL" id="KAH1174655.1"/>
    </source>
</evidence>
<evidence type="ECO:0000313" key="2">
    <source>
        <dbReference type="Proteomes" id="UP000827986"/>
    </source>
</evidence>
<dbReference type="EMBL" id="JAHDVG010000479">
    <property type="protein sequence ID" value="KAH1174655.1"/>
    <property type="molecule type" value="Genomic_DNA"/>
</dbReference>
<proteinExistence type="predicted"/>
<dbReference type="Proteomes" id="UP000827986">
    <property type="component" value="Unassembled WGS sequence"/>
</dbReference>